<sequence>MSQVVVIGAGLAGLAATCHLLGAGHRVVLVEREEIPGGRCGRLVRDGFAFDTGPTVLTMPQLIDDALAAIGVRREQVLPLRRLDPAYRARYADGSELRVMAGTEAMRAEIARVCSERDAAAYTEFVDWLETLYQLELPHFIDRNFDSPVDLFTRPRAMAGLLAAGGFGRLGPAVERRFADDRLHRLFSFQAMYAGLSPTQALAIYAVITYMDSVSGVYFPDASIGSGGPHGSGMHAVPAAMAAAAQSAGAEICYGQSVDEVLRRSDGAVAGVRLADGTRIAADAVVCTIDLPQAYATLLKDLPMPAALRRPAFSPSAVVWHLGVRGGPPAGASHHNIHFGDAWGPAFDDLLERGRLMRSASRLVCIPSIDDPAAAPEGASSLYVLEPVPNLVTGRIDWARERPAMRQRLLDFLSSNGYPTDIVTEELVTPTDWAASGMAAGTPFALSHNFAQTGPFRPGNTTRRLPGLVFAGSGTVPGVGVPMVLISGRLAAERVEGYLR</sequence>
<dbReference type="EMBL" id="NMVO01000006">
    <property type="protein sequence ID" value="OYO16020.1"/>
    <property type="molecule type" value="Genomic_DNA"/>
</dbReference>
<evidence type="ECO:0000313" key="7">
    <source>
        <dbReference type="Proteomes" id="UP000215896"/>
    </source>
</evidence>
<name>A0A255GJK4_9ACTN</name>
<keyword evidence="7" id="KW-1185">Reference proteome</keyword>
<comment type="pathway">
    <text evidence="1 4">Carotenoid biosynthesis.</text>
</comment>
<protein>
    <submittedName>
        <fullName evidence="6">Phytoene dehydrogenase</fullName>
    </submittedName>
</protein>
<dbReference type="RefSeq" id="WP_094358948.1">
    <property type="nucleotide sequence ID" value="NZ_NMVK01000017.1"/>
</dbReference>
<dbReference type="Proteomes" id="UP000215896">
    <property type="component" value="Unassembled WGS sequence"/>
</dbReference>
<dbReference type="PANTHER" id="PTHR43734:SF1">
    <property type="entry name" value="PHYTOENE DESATURASE"/>
    <property type="match status" value="1"/>
</dbReference>
<dbReference type="InterPro" id="IPR002937">
    <property type="entry name" value="Amino_oxidase"/>
</dbReference>
<dbReference type="GO" id="GO:0016117">
    <property type="term" value="P:carotenoid biosynthetic process"/>
    <property type="evidence" value="ECO:0007669"/>
    <property type="project" value="UniProtKB-KW"/>
</dbReference>
<comment type="caution">
    <text evidence="6">The sequence shown here is derived from an EMBL/GenBank/DDBJ whole genome shotgun (WGS) entry which is preliminary data.</text>
</comment>
<dbReference type="GO" id="GO:0016491">
    <property type="term" value="F:oxidoreductase activity"/>
    <property type="evidence" value="ECO:0007669"/>
    <property type="project" value="UniProtKB-KW"/>
</dbReference>
<evidence type="ECO:0000259" key="5">
    <source>
        <dbReference type="Pfam" id="PF01593"/>
    </source>
</evidence>
<keyword evidence="2 4" id="KW-0125">Carotenoid biosynthesis</keyword>
<dbReference type="OrthoDB" id="9774675at2"/>
<dbReference type="NCBIfam" id="TIGR02734">
    <property type="entry name" value="crtI_fam"/>
    <property type="match status" value="1"/>
</dbReference>
<proteinExistence type="inferred from homology"/>
<gene>
    <name evidence="6" type="ORF">CGZ94_05660</name>
</gene>
<reference evidence="6 7" key="1">
    <citation type="submission" date="2017-07" db="EMBL/GenBank/DDBJ databases">
        <title>Draft whole genome sequences of clinical Proprionibacteriaceae strains.</title>
        <authorList>
            <person name="Bernier A.-M."/>
            <person name="Bernard K."/>
            <person name="Domingo M.-C."/>
        </authorList>
    </citation>
    <scope>NUCLEOTIDE SEQUENCE [LARGE SCALE GENOMIC DNA]</scope>
    <source>
        <strain evidence="6 7">NML 030167</strain>
    </source>
</reference>
<feature type="domain" description="Amine oxidase" evidence="5">
    <location>
        <begin position="11"/>
        <end position="495"/>
    </location>
</feature>
<keyword evidence="3 4" id="KW-0560">Oxidoreductase</keyword>
<accession>A0A255GJK4</accession>
<dbReference type="InterPro" id="IPR036188">
    <property type="entry name" value="FAD/NAD-bd_sf"/>
</dbReference>
<dbReference type="AlphaFoldDB" id="A0A255GJK4"/>
<evidence type="ECO:0000256" key="1">
    <source>
        <dbReference type="ARBA" id="ARBA00004829"/>
    </source>
</evidence>
<comment type="similarity">
    <text evidence="4">Belongs to the carotenoid/retinoid oxidoreductase family.</text>
</comment>
<organism evidence="6 7">
    <name type="scientific">Enemella evansiae</name>
    <dbReference type="NCBI Taxonomy" id="2016499"/>
    <lineage>
        <taxon>Bacteria</taxon>
        <taxon>Bacillati</taxon>
        <taxon>Actinomycetota</taxon>
        <taxon>Actinomycetes</taxon>
        <taxon>Propionibacteriales</taxon>
        <taxon>Propionibacteriaceae</taxon>
        <taxon>Enemella</taxon>
    </lineage>
</organism>
<evidence type="ECO:0000256" key="2">
    <source>
        <dbReference type="ARBA" id="ARBA00022746"/>
    </source>
</evidence>
<dbReference type="SUPFAM" id="SSF51905">
    <property type="entry name" value="FAD/NAD(P)-binding domain"/>
    <property type="match status" value="1"/>
</dbReference>
<dbReference type="Gene3D" id="3.50.50.60">
    <property type="entry name" value="FAD/NAD(P)-binding domain"/>
    <property type="match status" value="2"/>
</dbReference>
<dbReference type="Pfam" id="PF01593">
    <property type="entry name" value="Amino_oxidase"/>
    <property type="match status" value="1"/>
</dbReference>
<dbReference type="PANTHER" id="PTHR43734">
    <property type="entry name" value="PHYTOENE DESATURASE"/>
    <property type="match status" value="1"/>
</dbReference>
<dbReference type="InterPro" id="IPR014105">
    <property type="entry name" value="Carotenoid/retinoid_OxRdtase"/>
</dbReference>
<accession>A0A4R6LKB7</accession>
<evidence type="ECO:0000256" key="4">
    <source>
        <dbReference type="RuleBase" id="RU362075"/>
    </source>
</evidence>
<evidence type="ECO:0000313" key="6">
    <source>
        <dbReference type="EMBL" id="OYO16020.1"/>
    </source>
</evidence>
<evidence type="ECO:0000256" key="3">
    <source>
        <dbReference type="ARBA" id="ARBA00023002"/>
    </source>
</evidence>